<dbReference type="HOGENOM" id="CLU_011407_2_1_1"/>
<feature type="compositionally biased region" description="Basic and acidic residues" evidence="1">
    <location>
        <begin position="26"/>
        <end position="36"/>
    </location>
</feature>
<dbReference type="EMBL" id="GL883338">
    <property type="protein sequence ID" value="EGF97081.1"/>
    <property type="molecule type" value="Genomic_DNA"/>
</dbReference>
<reference evidence="3" key="1">
    <citation type="journal article" date="2011" name="Proc. Natl. Acad. Sci. U.S.A.">
        <title>Obligate biotrophy features unraveled by the genomic analysis of rust fungi.</title>
        <authorList>
            <person name="Duplessis S."/>
            <person name="Cuomo C.A."/>
            <person name="Lin Y.-C."/>
            <person name="Aerts A."/>
            <person name="Tisserant E."/>
            <person name="Veneault-Fourrey C."/>
            <person name="Joly D.L."/>
            <person name="Hacquard S."/>
            <person name="Amselem J."/>
            <person name="Cantarel B.L."/>
            <person name="Chiu R."/>
            <person name="Coutinho P.M."/>
            <person name="Feau N."/>
            <person name="Field M."/>
            <person name="Frey P."/>
            <person name="Gelhaye E."/>
            <person name="Goldberg J."/>
            <person name="Grabherr M.G."/>
            <person name="Kodira C.D."/>
            <person name="Kohler A."/>
            <person name="Kuees U."/>
            <person name="Lindquist E.A."/>
            <person name="Lucas S.M."/>
            <person name="Mago R."/>
            <person name="Mauceli E."/>
            <person name="Morin E."/>
            <person name="Murat C."/>
            <person name="Pangilinan J.L."/>
            <person name="Park R."/>
            <person name="Pearson M."/>
            <person name="Quesneville H."/>
            <person name="Rouhier N."/>
            <person name="Sakthikumar S."/>
            <person name="Salamov A.A."/>
            <person name="Schmutz J."/>
            <person name="Selles B."/>
            <person name="Shapiro H."/>
            <person name="Tanguay P."/>
            <person name="Tuskan G.A."/>
            <person name="Henrissat B."/>
            <person name="Van de Peer Y."/>
            <person name="Rouze P."/>
            <person name="Ellis J.G."/>
            <person name="Dodds P.N."/>
            <person name="Schein J.E."/>
            <person name="Zhong S."/>
            <person name="Hamelin R.C."/>
            <person name="Grigoriev I.V."/>
            <person name="Szabo L.J."/>
            <person name="Martin F."/>
        </authorList>
    </citation>
    <scope>NUCLEOTIDE SEQUENCE [LARGE SCALE GENOMIC DNA]</scope>
    <source>
        <strain evidence="3">98AG31 / pathotype 3-4-7</strain>
    </source>
</reference>
<feature type="compositionally biased region" description="Acidic residues" evidence="1">
    <location>
        <begin position="72"/>
        <end position="89"/>
    </location>
</feature>
<dbReference type="RefSeq" id="XP_007419649.1">
    <property type="nucleotide sequence ID" value="XM_007419587.1"/>
</dbReference>
<dbReference type="PANTHER" id="PTHR33096">
    <property type="entry name" value="CXC2 DOMAIN-CONTAINING PROTEIN"/>
    <property type="match status" value="1"/>
</dbReference>
<keyword evidence="3" id="KW-1185">Reference proteome</keyword>
<evidence type="ECO:0000313" key="3">
    <source>
        <dbReference type="Proteomes" id="UP000001072"/>
    </source>
</evidence>
<organism evidence="3">
    <name type="scientific">Melampsora larici-populina (strain 98AG31 / pathotype 3-4-7)</name>
    <name type="common">Poplar leaf rust fungus</name>
    <dbReference type="NCBI Taxonomy" id="747676"/>
    <lineage>
        <taxon>Eukaryota</taxon>
        <taxon>Fungi</taxon>
        <taxon>Dikarya</taxon>
        <taxon>Basidiomycota</taxon>
        <taxon>Pucciniomycotina</taxon>
        <taxon>Pucciniomycetes</taxon>
        <taxon>Pucciniales</taxon>
        <taxon>Melampsoraceae</taxon>
        <taxon>Melampsora</taxon>
    </lineage>
</organism>
<dbReference type="InParanoid" id="F4SE45"/>
<accession>F4SE45</accession>
<dbReference type="Proteomes" id="UP000001072">
    <property type="component" value="Unassembled WGS sequence"/>
</dbReference>
<name>F4SE45_MELLP</name>
<dbReference type="KEGG" id="mlr:MELLADRAFT_114609"/>
<dbReference type="PANTHER" id="PTHR33096:SF1">
    <property type="entry name" value="CXC1-LIKE CYSTEINE CLUSTER ASSOCIATED WITH KDZ TRANSPOSASES DOMAIN-CONTAINING PROTEIN"/>
    <property type="match status" value="1"/>
</dbReference>
<sequence>MVRRVRVCRSPNASPPGKKKRASPKPKAEAEAKFQRDVQQARQLLRGLSVSPEAGPCTHDYDAQLNQFMPYGDEEPSEDEEEGGDDDDGVGSGWVNMKDFDEDGSIRRFVAKQREYHYAQQRDKLRMQWAEIKNQLTAAYLECQATTTNWTTQFSYLDDVSKDCQCKVFHHRNMDLVDILVSGFIKGLMNFLNTRSAKPLKARGGRGTRRNLTQPFSNASHLFSRVKVLSNQLLQEGLQMKPADVWALKDGAEDVQTNQLALRIHVLKLTRPPTTPEASPHGINATIPGSSRRHVATMFPWRWRTSIKVARTLALVLLAGTGDWLQRRFRKSTSTVQEAQQQLMTLCTEANPYQPGTNYNAAYFKTQWEAERAANRTTAKDIKVRQQIELGKLLCLEAKMYETWANDTDNEEHTFKRLDDFQTIAKDIEAQRKKVGLPESLSRLPRTLTYNFAKSATAIDLFLKVWYAKTEVRTRFLALRAEQRPLDPENKVGGGSKLGQHEKERIMTAISKRSKTMKKALATYNKVAQQFQADFPDHRSFLTNAGSFKLFIAHEDSASTRVTSYRLHPAFYVTSQ</sequence>
<evidence type="ECO:0008006" key="4">
    <source>
        <dbReference type="Google" id="ProtNLM"/>
    </source>
</evidence>
<proteinExistence type="predicted"/>
<dbReference type="VEuPathDB" id="FungiDB:MELLADRAFT_114609"/>
<evidence type="ECO:0000256" key="1">
    <source>
        <dbReference type="SAM" id="MobiDB-lite"/>
    </source>
</evidence>
<gene>
    <name evidence="2" type="ORF">MELLADRAFT_114609</name>
</gene>
<dbReference type="OrthoDB" id="3251205at2759"/>
<protein>
    <recommendedName>
        <fullName evidence="4">CxC1-like cysteine cluster associated with KDZ transposases domain-containing protein</fullName>
    </recommendedName>
</protein>
<feature type="region of interest" description="Disordered" evidence="1">
    <location>
        <begin position="1"/>
        <end position="37"/>
    </location>
</feature>
<evidence type="ECO:0000313" key="2">
    <source>
        <dbReference type="EMBL" id="EGF97081.1"/>
    </source>
</evidence>
<dbReference type="GeneID" id="18925406"/>
<feature type="region of interest" description="Disordered" evidence="1">
    <location>
        <begin position="69"/>
        <end position="94"/>
    </location>
</feature>
<dbReference type="AlphaFoldDB" id="F4SE45"/>
<feature type="non-terminal residue" evidence="2">
    <location>
        <position position="576"/>
    </location>
</feature>